<protein>
    <submittedName>
        <fullName evidence="3">Uncharacterized protein</fullName>
    </submittedName>
</protein>
<evidence type="ECO:0000256" key="1">
    <source>
        <dbReference type="SAM" id="Phobius"/>
    </source>
</evidence>
<sequence>MRRIVSTLIVLSMLAVPTILLAQEAGDACVQAQLDAERDLNGALWFALGCLFPIVGLVVAYVAEPSPSATALLGKSSDYVAVYTDCYKDKGRNIQVRKALIGLLCVPTFGIALFWL</sequence>
<dbReference type="EMBL" id="NJBO01000010">
    <property type="protein sequence ID" value="TKJ42665.1"/>
    <property type="molecule type" value="Genomic_DNA"/>
</dbReference>
<dbReference type="Proteomes" id="UP000317778">
    <property type="component" value="Unassembled WGS sequence"/>
</dbReference>
<organism evidence="3 4">
    <name type="scientific">candidate division TA06 bacterium B3_TA06</name>
    <dbReference type="NCBI Taxonomy" id="2012487"/>
    <lineage>
        <taxon>Bacteria</taxon>
        <taxon>Bacteria division TA06</taxon>
    </lineage>
</organism>
<evidence type="ECO:0000313" key="3">
    <source>
        <dbReference type="EMBL" id="TKJ42665.1"/>
    </source>
</evidence>
<keyword evidence="2" id="KW-0732">Signal</keyword>
<dbReference type="AlphaFoldDB" id="A0A532V644"/>
<feature type="chain" id="PRO_5021969650" evidence="2">
    <location>
        <begin position="23"/>
        <end position="116"/>
    </location>
</feature>
<keyword evidence="1" id="KW-0472">Membrane</keyword>
<evidence type="ECO:0000313" key="4">
    <source>
        <dbReference type="Proteomes" id="UP000317778"/>
    </source>
</evidence>
<evidence type="ECO:0000256" key="2">
    <source>
        <dbReference type="SAM" id="SignalP"/>
    </source>
</evidence>
<feature type="transmembrane region" description="Helical" evidence="1">
    <location>
        <begin position="42"/>
        <end position="63"/>
    </location>
</feature>
<comment type="caution">
    <text evidence="3">The sequence shown here is derived from an EMBL/GenBank/DDBJ whole genome shotgun (WGS) entry which is preliminary data.</text>
</comment>
<keyword evidence="1" id="KW-1133">Transmembrane helix</keyword>
<feature type="signal peptide" evidence="2">
    <location>
        <begin position="1"/>
        <end position="22"/>
    </location>
</feature>
<reference evidence="3 4" key="1">
    <citation type="submission" date="2017-06" db="EMBL/GenBank/DDBJ databases">
        <title>Novel microbial phyla capable of carbon fixation and sulfur reduction in deep-sea sediments.</title>
        <authorList>
            <person name="Huang J."/>
            <person name="Baker B."/>
            <person name="Wang Y."/>
        </authorList>
    </citation>
    <scope>NUCLEOTIDE SEQUENCE [LARGE SCALE GENOMIC DNA]</scope>
    <source>
        <strain evidence="3">B3_TA06</strain>
    </source>
</reference>
<accession>A0A532V644</accession>
<proteinExistence type="predicted"/>
<feature type="transmembrane region" description="Helical" evidence="1">
    <location>
        <begin position="99"/>
        <end position="115"/>
    </location>
</feature>
<keyword evidence="1" id="KW-0812">Transmembrane</keyword>
<gene>
    <name evidence="3" type="ORF">CEE36_07125</name>
</gene>
<name>A0A532V644_UNCT6</name>